<dbReference type="KEGG" id="vg:77923725"/>
<evidence type="ECO:0000313" key="1">
    <source>
        <dbReference type="EMBL" id="AUN43425.1"/>
    </source>
</evidence>
<keyword evidence="1" id="KW-0238">DNA-binding</keyword>
<dbReference type="Pfam" id="PF07852">
    <property type="entry name" value="DUF1642"/>
    <property type="match status" value="1"/>
</dbReference>
<dbReference type="InterPro" id="IPR012865">
    <property type="entry name" value="DUF1642"/>
</dbReference>
<dbReference type="Proteomes" id="UP000240409">
    <property type="component" value="Segment"/>
</dbReference>
<dbReference type="GeneID" id="77923725"/>
<dbReference type="GO" id="GO:0003677">
    <property type="term" value="F:DNA binding"/>
    <property type="evidence" value="ECO:0007669"/>
    <property type="project" value="UniProtKB-KW"/>
</dbReference>
<sequence>MTREEAVQKLVTGGRLSVAHAEDLYDSIIPKPVVPQYVADWYEENNGDLNGALFTMVRLWGEKSRNSDFYRWFRKNKEAFQTLVNMHQFGYEVEEEPRYLVKVKGIDGHTDNTFSDLITKINHWADERNLKQADPKIQWMRITEEVGEIRDVLLKPTKFTDPQMALKDAVGDTLVTIIVLAHQLNLDVTECLSIAYEEIKNRKGKMVNGTFVKEEDLCRQNSASGVASN</sequence>
<organism evidence="1 2">
    <name type="scientific">Streptococcus phage vB_SthS_VA460</name>
    <dbReference type="NCBI Taxonomy" id="2069609"/>
    <lineage>
        <taxon>Viruses</taxon>
        <taxon>Duplodnaviria</taxon>
        <taxon>Heunggongvirae</taxon>
        <taxon>Uroviricota</taxon>
        <taxon>Caudoviricetes</taxon>
        <taxon>Aliceevansviridae</taxon>
        <taxon>Moineauvirus</taxon>
        <taxon>Moineauvirus VA460</taxon>
    </lineage>
</organism>
<accession>A0A2I6QR08</accession>
<dbReference type="SUPFAM" id="SSF101386">
    <property type="entry name" value="all-alpha NTP pyrophosphatases"/>
    <property type="match status" value="1"/>
</dbReference>
<dbReference type="Gene3D" id="1.10.287.1080">
    <property type="entry name" value="MazG-like"/>
    <property type="match status" value="1"/>
</dbReference>
<name>A0A2I6QR08_9CAUD</name>
<protein>
    <submittedName>
        <fullName evidence="1">DNA-binding protein</fullName>
    </submittedName>
</protein>
<evidence type="ECO:0000313" key="2">
    <source>
        <dbReference type="Proteomes" id="UP000240409"/>
    </source>
</evidence>
<proteinExistence type="predicted"/>
<dbReference type="EMBL" id="MG708275">
    <property type="protein sequence ID" value="AUN43425.1"/>
    <property type="molecule type" value="Genomic_DNA"/>
</dbReference>
<keyword evidence="2" id="KW-1185">Reference proteome</keyword>
<dbReference type="CDD" id="cd11540">
    <property type="entry name" value="NTP-PPase_u3"/>
    <property type="match status" value="1"/>
</dbReference>
<dbReference type="RefSeq" id="YP_010648288.1">
    <property type="nucleotide sequence ID" value="NC_070726.1"/>
</dbReference>
<reference evidence="1 2" key="1">
    <citation type="submission" date="2017-12" db="EMBL/GenBank/DDBJ databases">
        <title>Streptococcus thermophilus bacteriophages and their control in the dairy environment.</title>
        <authorList>
            <person name="Duarte V.S."/>
            <person name="Treu L."/>
            <person name="Giaretta S."/>
            <person name="Campanaro S."/>
            <person name="Vidigal P.M.P."/>
            <person name="Tarrah A."/>
            <person name="Corich V."/>
            <person name="Giacomini A."/>
        </authorList>
    </citation>
    <scope>NUCLEOTIDE SEQUENCE [LARGE SCALE GENOMIC DNA]</scope>
</reference>